<keyword evidence="3" id="KW-1185">Reference proteome</keyword>
<keyword evidence="1" id="KW-0812">Transmembrane</keyword>
<evidence type="ECO:0000313" key="2">
    <source>
        <dbReference type="EMBL" id="ATY85612.1"/>
    </source>
</evidence>
<dbReference type="AlphaFoldDB" id="A0A2K8NAZ5"/>
<proteinExistence type="predicted"/>
<reference evidence="3" key="1">
    <citation type="submission" date="2017-11" db="EMBL/GenBank/DDBJ databases">
        <title>Complete Genome Sequence of Kyrpidia sp. Strain EA-1, a thermophilic, hydrogen-oxidizing Bacterium, isolated from the Azores.</title>
        <authorList>
            <person name="Reiner J.E."/>
            <person name="Lapp C.J."/>
            <person name="Bunk B."/>
            <person name="Gescher J."/>
        </authorList>
    </citation>
    <scope>NUCLEOTIDE SEQUENCE [LARGE SCALE GENOMIC DNA]</scope>
    <source>
        <strain evidence="3">EA-1</strain>
    </source>
</reference>
<gene>
    <name evidence="2" type="ORF">CVV65_12305</name>
</gene>
<keyword evidence="1" id="KW-0472">Membrane</keyword>
<organism evidence="2 3">
    <name type="scientific">Kyrpidia spormannii</name>
    <dbReference type="NCBI Taxonomy" id="2055160"/>
    <lineage>
        <taxon>Bacteria</taxon>
        <taxon>Bacillati</taxon>
        <taxon>Bacillota</taxon>
        <taxon>Bacilli</taxon>
        <taxon>Bacillales</taxon>
        <taxon>Alicyclobacillaceae</taxon>
        <taxon>Kyrpidia</taxon>
    </lineage>
</organism>
<name>A0A2K8NAZ5_9BACL</name>
<dbReference type="Proteomes" id="UP000231932">
    <property type="component" value="Chromosome"/>
</dbReference>
<sequence>MRPDTASNLTMESPSRVALAASITNLTGREGMLLRPMIPLGILVLIITTMCGAIYLRFFRMGAW</sequence>
<dbReference type="KEGG" id="kyr:CVV65_12305"/>
<keyword evidence="1" id="KW-1133">Transmembrane helix</keyword>
<evidence type="ECO:0000313" key="3">
    <source>
        <dbReference type="Proteomes" id="UP000231932"/>
    </source>
</evidence>
<accession>A0A2K8NAZ5</accession>
<evidence type="ECO:0000256" key="1">
    <source>
        <dbReference type="SAM" id="Phobius"/>
    </source>
</evidence>
<feature type="transmembrane region" description="Helical" evidence="1">
    <location>
        <begin position="37"/>
        <end position="58"/>
    </location>
</feature>
<dbReference type="EMBL" id="CP024955">
    <property type="protein sequence ID" value="ATY85612.1"/>
    <property type="molecule type" value="Genomic_DNA"/>
</dbReference>
<protein>
    <submittedName>
        <fullName evidence="2">Uncharacterized protein</fullName>
    </submittedName>
</protein>